<accession>A0A7Y9FIR1</accession>
<dbReference type="Proteomes" id="UP000577956">
    <property type="component" value="Unassembled WGS sequence"/>
</dbReference>
<evidence type="ECO:0000313" key="1">
    <source>
        <dbReference type="EMBL" id="NYD87989.1"/>
    </source>
</evidence>
<sequence>MPRLNSAQRTRSTFLLSCATSAMECRIVCMGDPLSSAPALAS</sequence>
<evidence type="ECO:0000313" key="2">
    <source>
        <dbReference type="Proteomes" id="UP000577956"/>
    </source>
</evidence>
<dbReference type="EMBL" id="JACCBK010000001">
    <property type="protein sequence ID" value="NYD87989.1"/>
    <property type="molecule type" value="Genomic_DNA"/>
</dbReference>
<protein>
    <submittedName>
        <fullName evidence="1">Uncharacterized protein</fullName>
    </submittedName>
</protein>
<name>A0A7Y9FIR1_9CELL</name>
<comment type="caution">
    <text evidence="1">The sequence shown here is derived from an EMBL/GenBank/DDBJ whole genome shotgun (WGS) entry which is preliminary data.</text>
</comment>
<dbReference type="AlphaFoldDB" id="A0A7Y9FIR1"/>
<organism evidence="1 2">
    <name type="scientific">Cellulomonas oligotrophica</name>
    <dbReference type="NCBI Taxonomy" id="931536"/>
    <lineage>
        <taxon>Bacteria</taxon>
        <taxon>Bacillati</taxon>
        <taxon>Actinomycetota</taxon>
        <taxon>Actinomycetes</taxon>
        <taxon>Micrococcales</taxon>
        <taxon>Cellulomonadaceae</taxon>
        <taxon>Cellulomonas</taxon>
    </lineage>
</organism>
<proteinExistence type="predicted"/>
<reference evidence="1 2" key="1">
    <citation type="submission" date="2020-07" db="EMBL/GenBank/DDBJ databases">
        <title>Sequencing the genomes of 1000 actinobacteria strains.</title>
        <authorList>
            <person name="Klenk H.-P."/>
        </authorList>
    </citation>
    <scope>NUCLEOTIDE SEQUENCE [LARGE SCALE GENOMIC DNA]</scope>
    <source>
        <strain evidence="1 2">DSM 24482</strain>
    </source>
</reference>
<gene>
    <name evidence="1" type="ORF">BKA21_003538</name>
</gene>